<proteinExistence type="predicted"/>
<sequence>MLSLSLKRKNNLKELVDLVLFLRLPPKRIGQQQENRAATRYIDMVEAVLRTCQQQENRVATRELCSNKLRPRGVVSRRTSGC</sequence>
<keyword evidence="2" id="KW-1185">Reference proteome</keyword>
<dbReference type="InParanoid" id="A0A251TEB7"/>
<organism evidence="1 2">
    <name type="scientific">Helianthus annuus</name>
    <name type="common">Common sunflower</name>
    <dbReference type="NCBI Taxonomy" id="4232"/>
    <lineage>
        <taxon>Eukaryota</taxon>
        <taxon>Viridiplantae</taxon>
        <taxon>Streptophyta</taxon>
        <taxon>Embryophyta</taxon>
        <taxon>Tracheophyta</taxon>
        <taxon>Spermatophyta</taxon>
        <taxon>Magnoliopsida</taxon>
        <taxon>eudicotyledons</taxon>
        <taxon>Gunneridae</taxon>
        <taxon>Pentapetalae</taxon>
        <taxon>asterids</taxon>
        <taxon>campanulids</taxon>
        <taxon>Asterales</taxon>
        <taxon>Asteraceae</taxon>
        <taxon>Asteroideae</taxon>
        <taxon>Heliantheae alliance</taxon>
        <taxon>Heliantheae</taxon>
        <taxon>Helianthus</taxon>
    </lineage>
</organism>
<reference evidence="2" key="1">
    <citation type="journal article" date="2017" name="Nature">
        <title>The sunflower genome provides insights into oil metabolism, flowering and Asterid evolution.</title>
        <authorList>
            <person name="Badouin H."/>
            <person name="Gouzy J."/>
            <person name="Grassa C.J."/>
            <person name="Murat F."/>
            <person name="Staton S.E."/>
            <person name="Cottret L."/>
            <person name="Lelandais-Briere C."/>
            <person name="Owens G.L."/>
            <person name="Carrere S."/>
            <person name="Mayjonade B."/>
            <person name="Legrand L."/>
            <person name="Gill N."/>
            <person name="Kane N.C."/>
            <person name="Bowers J.E."/>
            <person name="Hubner S."/>
            <person name="Bellec A."/>
            <person name="Berard A."/>
            <person name="Berges H."/>
            <person name="Blanchet N."/>
            <person name="Boniface M.C."/>
            <person name="Brunel D."/>
            <person name="Catrice O."/>
            <person name="Chaidir N."/>
            <person name="Claudel C."/>
            <person name="Donnadieu C."/>
            <person name="Faraut T."/>
            <person name="Fievet G."/>
            <person name="Helmstetter N."/>
            <person name="King M."/>
            <person name="Knapp S.J."/>
            <person name="Lai Z."/>
            <person name="Le Paslier M.C."/>
            <person name="Lippi Y."/>
            <person name="Lorenzon L."/>
            <person name="Mandel J.R."/>
            <person name="Marage G."/>
            <person name="Marchand G."/>
            <person name="Marquand E."/>
            <person name="Bret-Mestries E."/>
            <person name="Morien E."/>
            <person name="Nambeesan S."/>
            <person name="Nguyen T."/>
            <person name="Pegot-Espagnet P."/>
            <person name="Pouilly N."/>
            <person name="Raftis F."/>
            <person name="Sallet E."/>
            <person name="Schiex T."/>
            <person name="Thomas J."/>
            <person name="Vandecasteele C."/>
            <person name="Vares D."/>
            <person name="Vear F."/>
            <person name="Vautrin S."/>
            <person name="Crespi M."/>
            <person name="Mangin B."/>
            <person name="Burke J.M."/>
            <person name="Salse J."/>
            <person name="Munos S."/>
            <person name="Vincourt P."/>
            <person name="Rieseberg L.H."/>
            <person name="Langlade N.B."/>
        </authorList>
    </citation>
    <scope>NUCLEOTIDE SEQUENCE [LARGE SCALE GENOMIC DNA]</scope>
    <source>
        <strain evidence="2">cv. SF193</strain>
    </source>
</reference>
<dbReference type="AlphaFoldDB" id="A0A251TEB7"/>
<name>A0A251TEB7_HELAN</name>
<dbReference type="Proteomes" id="UP000215914">
    <property type="component" value="Chromosome 11"/>
</dbReference>
<accession>A0A251TEB7</accession>
<evidence type="ECO:0000313" key="2">
    <source>
        <dbReference type="Proteomes" id="UP000215914"/>
    </source>
</evidence>
<evidence type="ECO:0000313" key="1">
    <source>
        <dbReference type="EMBL" id="OTG09089.1"/>
    </source>
</evidence>
<dbReference type="EMBL" id="CM007900">
    <property type="protein sequence ID" value="OTG09089.1"/>
    <property type="molecule type" value="Genomic_DNA"/>
</dbReference>
<protein>
    <submittedName>
        <fullName evidence="1">Uncharacterized protein</fullName>
    </submittedName>
</protein>
<gene>
    <name evidence="1" type="ORF">HannXRQ_Chr11g0349101</name>
</gene>